<comment type="caution">
    <text evidence="2">The sequence shown here is derived from an EMBL/GenBank/DDBJ whole genome shotgun (WGS) entry which is preliminary data.</text>
</comment>
<organism evidence="2 3">
    <name type="scientific">Escallonia rubra</name>
    <dbReference type="NCBI Taxonomy" id="112253"/>
    <lineage>
        <taxon>Eukaryota</taxon>
        <taxon>Viridiplantae</taxon>
        <taxon>Streptophyta</taxon>
        <taxon>Embryophyta</taxon>
        <taxon>Tracheophyta</taxon>
        <taxon>Spermatophyta</taxon>
        <taxon>Magnoliopsida</taxon>
        <taxon>eudicotyledons</taxon>
        <taxon>Gunneridae</taxon>
        <taxon>Pentapetalae</taxon>
        <taxon>asterids</taxon>
        <taxon>campanulids</taxon>
        <taxon>Escalloniales</taxon>
        <taxon>Escalloniaceae</taxon>
        <taxon>Escallonia</taxon>
    </lineage>
</organism>
<dbReference type="PANTHER" id="PTHR35317">
    <property type="entry name" value="OS04G0629600 PROTEIN"/>
    <property type="match status" value="1"/>
</dbReference>
<gene>
    <name evidence="2" type="ORF">RJ640_023287</name>
</gene>
<name>A0AA88UPM2_9ASTE</name>
<dbReference type="Proteomes" id="UP001187471">
    <property type="component" value="Unassembled WGS sequence"/>
</dbReference>
<sequence>MKDSETIFDYISRVLSVVNQFERNGEEIENSQVVENIFRSLDPKFDHLVVAIGESNNLKTMTVDKVSRILIPLAVGQEANGHPSGTFPHQSTPMPLDPNAMNIKIVTKAVPASRPADKT</sequence>
<proteinExistence type="predicted"/>
<dbReference type="EMBL" id="JAVXUO010000385">
    <property type="protein sequence ID" value="KAK2992774.1"/>
    <property type="molecule type" value="Genomic_DNA"/>
</dbReference>
<feature type="region of interest" description="Disordered" evidence="1">
    <location>
        <begin position="79"/>
        <end position="98"/>
    </location>
</feature>
<reference evidence="2" key="1">
    <citation type="submission" date="2022-12" db="EMBL/GenBank/DDBJ databases">
        <title>Draft genome assemblies for two species of Escallonia (Escalloniales).</title>
        <authorList>
            <person name="Chanderbali A."/>
            <person name="Dervinis C."/>
            <person name="Anghel I."/>
            <person name="Soltis D."/>
            <person name="Soltis P."/>
            <person name="Zapata F."/>
        </authorList>
    </citation>
    <scope>NUCLEOTIDE SEQUENCE</scope>
    <source>
        <strain evidence="2">UCBG92.1500</strain>
        <tissue evidence="2">Leaf</tissue>
    </source>
</reference>
<evidence type="ECO:0000256" key="1">
    <source>
        <dbReference type="SAM" id="MobiDB-lite"/>
    </source>
</evidence>
<dbReference type="AlphaFoldDB" id="A0AA88UPM2"/>
<evidence type="ECO:0000313" key="3">
    <source>
        <dbReference type="Proteomes" id="UP001187471"/>
    </source>
</evidence>
<dbReference type="PANTHER" id="PTHR35317:SF28">
    <property type="entry name" value="ZINC FINGER, CCHC-TYPE, RIBONUCLEASE H-LIKE DOMAIN, GAG-PRE-INTEGRASE DOMAIN PROTEIN-RELATED"/>
    <property type="match status" value="1"/>
</dbReference>
<accession>A0AA88UPM2</accession>
<evidence type="ECO:0000313" key="2">
    <source>
        <dbReference type="EMBL" id="KAK2992774.1"/>
    </source>
</evidence>
<keyword evidence="3" id="KW-1185">Reference proteome</keyword>
<dbReference type="Pfam" id="PF14223">
    <property type="entry name" value="Retrotran_gag_2"/>
    <property type="match status" value="1"/>
</dbReference>
<protein>
    <submittedName>
        <fullName evidence="2">Uncharacterized protein</fullName>
    </submittedName>
</protein>